<accession>A0A1Q3EKK8</accession>
<gene>
    <name evidence="2" type="ORF">LENED_009751</name>
</gene>
<dbReference type="AlphaFoldDB" id="A0A1Q3EKK8"/>
<feature type="region of interest" description="Disordered" evidence="1">
    <location>
        <begin position="247"/>
        <end position="317"/>
    </location>
</feature>
<name>A0A1Q3EKK8_LENED</name>
<organism evidence="2 3">
    <name type="scientific">Lentinula edodes</name>
    <name type="common">Shiitake mushroom</name>
    <name type="synonym">Lentinus edodes</name>
    <dbReference type="NCBI Taxonomy" id="5353"/>
    <lineage>
        <taxon>Eukaryota</taxon>
        <taxon>Fungi</taxon>
        <taxon>Dikarya</taxon>
        <taxon>Basidiomycota</taxon>
        <taxon>Agaricomycotina</taxon>
        <taxon>Agaricomycetes</taxon>
        <taxon>Agaricomycetidae</taxon>
        <taxon>Agaricales</taxon>
        <taxon>Marasmiineae</taxon>
        <taxon>Omphalotaceae</taxon>
        <taxon>Lentinula</taxon>
    </lineage>
</organism>
<evidence type="ECO:0000313" key="2">
    <source>
        <dbReference type="EMBL" id="GAW07740.1"/>
    </source>
</evidence>
<dbReference type="EMBL" id="BDGU01000492">
    <property type="protein sequence ID" value="GAW07740.1"/>
    <property type="molecule type" value="Genomic_DNA"/>
</dbReference>
<dbReference type="Proteomes" id="UP000188533">
    <property type="component" value="Unassembled WGS sequence"/>
</dbReference>
<sequence length="317" mass="34496">MDSSPIDRHRDFLLSSPTYMGNPHNTIIKDGSFFHDGNMMLYNMRYVPGKGKPKVMPITFVGRVLSSGNNTGLVGNYVGSKDDPKHGKRTAFLGRPFDEGFMTDWDTTISTFSELISLLSKDQGADVSYLWQDDDVANNDGTFRFGCPLFRALKAGEHKDDNIPPVIPKGKESSTFWTRAVDGYAFATFPAVDINGNSIPNEDVQSIIEGATVAIDAVMRGWKFKSDKRWGFAVDVKRLTVLHGAEEEEDIELPSLPGSQDTTATDDGPRAASPLYQIGTTGSAVADTIPTAVNDTERKVRKGKGSTAPGLSGTYIA</sequence>
<reference evidence="2 3" key="2">
    <citation type="submission" date="2017-02" db="EMBL/GenBank/DDBJ databases">
        <title>A genome survey and senescence transcriptome analysis in Lentinula edodes.</title>
        <authorList>
            <person name="Sakamoto Y."/>
            <person name="Nakade K."/>
            <person name="Sato S."/>
            <person name="Yoshida Y."/>
            <person name="Miyazaki K."/>
            <person name="Natsume S."/>
            <person name="Konno N."/>
        </authorList>
    </citation>
    <scope>NUCLEOTIDE SEQUENCE [LARGE SCALE GENOMIC DNA]</scope>
    <source>
        <strain evidence="2 3">NBRC 111202</strain>
    </source>
</reference>
<comment type="caution">
    <text evidence="2">The sequence shown here is derived from an EMBL/GenBank/DDBJ whole genome shotgun (WGS) entry which is preliminary data.</text>
</comment>
<protein>
    <submittedName>
        <fullName evidence="2">Uncharacterized protein</fullName>
    </submittedName>
</protein>
<reference evidence="2 3" key="1">
    <citation type="submission" date="2016-08" db="EMBL/GenBank/DDBJ databases">
        <authorList>
            <consortium name="Lentinula edodes genome sequencing consortium"/>
            <person name="Sakamoto Y."/>
            <person name="Nakade K."/>
            <person name="Sato S."/>
            <person name="Yoshida Y."/>
            <person name="Miyazaki K."/>
            <person name="Natsume S."/>
            <person name="Konno N."/>
        </authorList>
    </citation>
    <scope>NUCLEOTIDE SEQUENCE [LARGE SCALE GENOMIC DNA]</scope>
    <source>
        <strain evidence="2 3">NBRC 111202</strain>
    </source>
</reference>
<keyword evidence="3" id="KW-1185">Reference proteome</keyword>
<evidence type="ECO:0000256" key="1">
    <source>
        <dbReference type="SAM" id="MobiDB-lite"/>
    </source>
</evidence>
<proteinExistence type="predicted"/>
<evidence type="ECO:0000313" key="3">
    <source>
        <dbReference type="Proteomes" id="UP000188533"/>
    </source>
</evidence>